<dbReference type="FunFam" id="1.10.418.10:FF:000020">
    <property type="entry name" value="Cytospin-A isoform 1"/>
    <property type="match status" value="1"/>
</dbReference>
<dbReference type="Proteomes" id="UP001107558">
    <property type="component" value="Chromosome 3"/>
</dbReference>
<dbReference type="PROSITE" id="PS50021">
    <property type="entry name" value="CH"/>
    <property type="match status" value="1"/>
</dbReference>
<dbReference type="InterPro" id="IPR036872">
    <property type="entry name" value="CH_dom_sf"/>
</dbReference>
<sequence length="1439" mass="164419">MIKLKSLFRRGQSGSPSASSSSSKQNQQISPAHSNSIGLKTSASASSLDRVEFNNTGSASNELGATRKLSKGQKQSSKDKLNDLLRVASKEKLIDEKKELKKQQKLQQKQMQQVAQQSTNVHHIPSSSSVATATGHLPNNQLSGRSNSKDFDVVTYDEVQDIRHKKTMQELLQLQQENASLEIKIKELTTSHNELLLLRKDIQKLQQTNEMNNSKLNQLEEENESLRMRLRNVVQSPISDSEKQQMIDDGRQKHSSSAPASISMTLPNLVPNIEMDASCTTTPDWDKQSSSSEVSVACLQDKIIQMEETHHSTNEELQATLQELADLQNQVLELQNDNERLSDEKDVIFQTLCRQTEKLEDTRSQVETLQKLLLRDPNNQPESASSEREQKLMDLLKNAQEEREALMIKLEELNSELQEKSQLTESYLMDTNRLKERISVLESTVDASTADRKEIERQLCATKEEASSKQIEISRLTTLLENARSKIEEIEQDRALGEKSDLGELLDNARKEKDYLEIEITSLQEQLSKSQNETQKLRDQLAGITEECKVTRNNAKCALSDLEYKYEQLKQEKLKIQADYQILVDTTNELQVQIKCLIEDKAQLETLYSETQHHLVDIERQLSETKEKLESEIRARRTENEEWEQFQQDLLVSVRVANDFKTEAQQAHEQLALDNKLLRDKIRGLETQIEKLNKPNIVELHPKINPIQETTMQEKDGDVGADEFLLELTRMRNSLNALTLKNFMFDKNNGEEEIISMEVKEVPTSEDVIDSTSSTSLLKQKPPVSFRRNLSSKHRQDSNRTQSGLISQDDVLKALNENQEKLNEQTKLKSKVHFAVEEQEDEKVKKQLKLLKDSSRESDEVAIINELPWQKKSYREHKTVTPYFKQSNKHDNQIKALSNENMKQMPKEITFRPIESSKSTEDIDKQLKQIVRPVPLFASKSYQELSTTNEGFKPLDEFITKSSDNLLLDNIDGTRRMKESKTHKLLRIRSASNNSLDRSNEQIIYENFDYEVPLSNDFVTMRKKQKPPLPQPRLSGEINNNSHKNKANEDDNNSKRKSKTIVYVLDKEKDEFVLENPEIVDDEAYENILFENSIDKYSEFDLFNTLLNSRDDLVTSSNESQQSILTTVQQEMAQRRKQKSNGSTVKNGTSNSIGSNNNNINNTTITNNSNNGIVANSVSYITRQDSRLSVKSLIESIENTSKQTKVSSSGSQSGSQTSLNNLSVIEQQQCEKLTTNIDEEKQQKNLNNNSITSNHSNILTTSNNVNLNGTQKSGVAIPQKTDDHDQFYSSILTSHKHDYNLNHKHDYVRRNSYGDISERKDPLNALVKNGGSKRNALLKWCQNKVVGYRNIDITNFSSSWNDGLALCALMHSYLPEKIPYDELTPLDKKKNFSLAFDAAETVGIKTTLNINEMCQQERPDWQSIMSYVTQIYKHFESQP</sequence>
<feature type="compositionally biased region" description="Basic and acidic residues" evidence="4">
    <location>
        <begin position="240"/>
        <end position="252"/>
    </location>
</feature>
<feature type="compositionally biased region" description="Polar residues" evidence="4">
    <location>
        <begin position="121"/>
        <end position="146"/>
    </location>
</feature>
<protein>
    <recommendedName>
        <fullName evidence="5">Calponin-homology (CH) domain-containing protein</fullName>
    </recommendedName>
</protein>
<feature type="coiled-coil region" evidence="3">
    <location>
        <begin position="90"/>
        <end position="117"/>
    </location>
</feature>
<feature type="coiled-coil region" evidence="3">
    <location>
        <begin position="164"/>
        <end position="236"/>
    </location>
</feature>
<dbReference type="Gene3D" id="1.10.418.10">
    <property type="entry name" value="Calponin-like domain"/>
    <property type="match status" value="1"/>
</dbReference>
<evidence type="ECO:0000313" key="7">
    <source>
        <dbReference type="Proteomes" id="UP001107558"/>
    </source>
</evidence>
<comment type="caution">
    <text evidence="6">The sequence shown here is derived from an EMBL/GenBank/DDBJ whole genome shotgun (WGS) entry which is preliminary data.</text>
</comment>
<dbReference type="SMART" id="SM00033">
    <property type="entry name" value="CH"/>
    <property type="match status" value="1"/>
</dbReference>
<keyword evidence="2 3" id="KW-0175">Coiled coil</keyword>
<dbReference type="SUPFAM" id="SSF47576">
    <property type="entry name" value="Calponin-homology domain, CH-domain"/>
    <property type="match status" value="1"/>
</dbReference>
<reference evidence="6" key="1">
    <citation type="submission" date="2021-03" db="EMBL/GenBank/DDBJ databases">
        <title>Chromosome level genome of the anhydrobiotic midge Polypedilum vanderplanki.</title>
        <authorList>
            <person name="Yoshida Y."/>
            <person name="Kikawada T."/>
            <person name="Gusev O."/>
        </authorList>
    </citation>
    <scope>NUCLEOTIDE SEQUENCE</scope>
    <source>
        <strain evidence="6">NIAS01</strain>
        <tissue evidence="6">Whole body or cell culture</tissue>
    </source>
</reference>
<evidence type="ECO:0000259" key="5">
    <source>
        <dbReference type="PROSITE" id="PS50021"/>
    </source>
</evidence>
<feature type="region of interest" description="Disordered" evidence="4">
    <location>
        <begin position="1022"/>
        <end position="1055"/>
    </location>
</feature>
<dbReference type="OrthoDB" id="10017054at2759"/>
<dbReference type="Pfam" id="PF00307">
    <property type="entry name" value="CH"/>
    <property type="match status" value="1"/>
</dbReference>
<dbReference type="InterPro" id="IPR001715">
    <property type="entry name" value="CH_dom"/>
</dbReference>
<feature type="region of interest" description="Disordered" evidence="4">
    <location>
        <begin position="1199"/>
        <end position="1221"/>
    </location>
</feature>
<feature type="region of interest" description="Disordered" evidence="4">
    <location>
        <begin position="121"/>
        <end position="148"/>
    </location>
</feature>
<dbReference type="EMBL" id="JADBJN010000003">
    <property type="protein sequence ID" value="KAG5672670.1"/>
    <property type="molecule type" value="Genomic_DNA"/>
</dbReference>
<proteinExistence type="inferred from homology"/>
<evidence type="ECO:0000313" key="6">
    <source>
        <dbReference type="EMBL" id="KAG5672670.1"/>
    </source>
</evidence>
<feature type="compositionally biased region" description="Low complexity" evidence="4">
    <location>
        <begin position="12"/>
        <end position="30"/>
    </location>
</feature>
<dbReference type="InterPro" id="IPR050540">
    <property type="entry name" value="F-actin_Monoox_Mical"/>
</dbReference>
<feature type="region of interest" description="Disordered" evidence="4">
    <location>
        <begin position="1128"/>
        <end position="1171"/>
    </location>
</feature>
<dbReference type="CDD" id="cd21199">
    <property type="entry name" value="CH_CYTS"/>
    <property type="match status" value="1"/>
</dbReference>
<gene>
    <name evidence="6" type="ORF">PVAND_002781</name>
</gene>
<feature type="compositionally biased region" description="Low complexity" evidence="4">
    <location>
        <begin position="1200"/>
        <end position="1221"/>
    </location>
</feature>
<organism evidence="6 7">
    <name type="scientific">Polypedilum vanderplanki</name>
    <name type="common">Sleeping chironomid midge</name>
    <dbReference type="NCBI Taxonomy" id="319348"/>
    <lineage>
        <taxon>Eukaryota</taxon>
        <taxon>Metazoa</taxon>
        <taxon>Ecdysozoa</taxon>
        <taxon>Arthropoda</taxon>
        <taxon>Hexapoda</taxon>
        <taxon>Insecta</taxon>
        <taxon>Pterygota</taxon>
        <taxon>Neoptera</taxon>
        <taxon>Endopterygota</taxon>
        <taxon>Diptera</taxon>
        <taxon>Nematocera</taxon>
        <taxon>Chironomoidea</taxon>
        <taxon>Chironomidae</taxon>
        <taxon>Chironominae</taxon>
        <taxon>Polypedilum</taxon>
        <taxon>Polypedilum</taxon>
    </lineage>
</organism>
<evidence type="ECO:0000256" key="4">
    <source>
        <dbReference type="SAM" id="MobiDB-lite"/>
    </source>
</evidence>
<keyword evidence="7" id="KW-1185">Reference proteome</keyword>
<feature type="compositionally biased region" description="Polar residues" evidence="4">
    <location>
        <begin position="31"/>
        <end position="63"/>
    </location>
</feature>
<evidence type="ECO:0000256" key="3">
    <source>
        <dbReference type="SAM" id="Coils"/>
    </source>
</evidence>
<dbReference type="PANTHER" id="PTHR23167">
    <property type="entry name" value="CALPONIN HOMOLOGY DOMAIN-CONTAINING PROTEIN DDB_G0272472-RELATED"/>
    <property type="match status" value="1"/>
</dbReference>
<evidence type="ECO:0000256" key="2">
    <source>
        <dbReference type="ARBA" id="ARBA00023054"/>
    </source>
</evidence>
<feature type="region of interest" description="Disordered" evidence="4">
    <location>
        <begin position="1"/>
        <end position="83"/>
    </location>
</feature>
<evidence type="ECO:0000256" key="1">
    <source>
        <dbReference type="ARBA" id="ARBA00009452"/>
    </source>
</evidence>
<feature type="coiled-coil region" evidence="3">
    <location>
        <begin position="389"/>
        <end position="688"/>
    </location>
</feature>
<name>A0A9J6BTP2_POLVA</name>
<feature type="region of interest" description="Disordered" evidence="4">
    <location>
        <begin position="237"/>
        <end position="263"/>
    </location>
</feature>
<feature type="region of interest" description="Disordered" evidence="4">
    <location>
        <begin position="764"/>
        <end position="806"/>
    </location>
</feature>
<feature type="domain" description="Calponin-homology (CH)" evidence="5">
    <location>
        <begin position="1331"/>
        <end position="1436"/>
    </location>
</feature>
<feature type="compositionally biased region" description="Low complexity" evidence="4">
    <location>
        <begin position="1147"/>
        <end position="1171"/>
    </location>
</feature>
<comment type="similarity">
    <text evidence="1">Belongs to the cytospin-A family.</text>
</comment>
<accession>A0A9J6BTP2</accession>
<dbReference type="PANTHER" id="PTHR23167:SF69">
    <property type="entry name" value="FI18193P1"/>
    <property type="match status" value="1"/>
</dbReference>
<feature type="coiled-coil region" evidence="3">
    <location>
        <begin position="310"/>
        <end position="344"/>
    </location>
</feature>